<keyword evidence="4" id="KW-0547">Nucleotide-binding</keyword>
<dbReference type="GO" id="GO:0008380">
    <property type="term" value="P:RNA splicing"/>
    <property type="evidence" value="ECO:0007669"/>
    <property type="project" value="UniProtKB-KW"/>
</dbReference>
<evidence type="ECO:0000256" key="6">
    <source>
        <dbReference type="ARBA" id="ARBA00047984"/>
    </source>
</evidence>
<dbReference type="GO" id="GO:0003723">
    <property type="term" value="F:RNA binding"/>
    <property type="evidence" value="ECO:0007669"/>
    <property type="project" value="TreeGrafter"/>
</dbReference>
<evidence type="ECO:0000256" key="7">
    <source>
        <dbReference type="SAM" id="Coils"/>
    </source>
</evidence>
<dbReference type="STRING" id="436010.A0A167TEL8"/>
<evidence type="ECO:0000256" key="3">
    <source>
        <dbReference type="ARBA" id="ARBA00022801"/>
    </source>
</evidence>
<feature type="region of interest" description="Disordered" evidence="8">
    <location>
        <begin position="184"/>
        <end position="206"/>
    </location>
</feature>
<evidence type="ECO:0000256" key="2">
    <source>
        <dbReference type="ARBA" id="ARBA00022664"/>
    </source>
</evidence>
<reference evidence="10" key="1">
    <citation type="journal article" date="2016" name="Mol. Biol. Evol.">
        <title>Comparative Genomics of Early-Diverging Mushroom-Forming Fungi Provides Insights into the Origins of Lignocellulose Decay Capabilities.</title>
        <authorList>
            <person name="Nagy L.G."/>
            <person name="Riley R."/>
            <person name="Tritt A."/>
            <person name="Adam C."/>
            <person name="Daum C."/>
            <person name="Floudas D."/>
            <person name="Sun H."/>
            <person name="Yadav J.S."/>
            <person name="Pangilinan J."/>
            <person name="Larsson K.H."/>
            <person name="Matsuura K."/>
            <person name="Barry K."/>
            <person name="Labutti K."/>
            <person name="Kuo R."/>
            <person name="Ohm R.A."/>
            <person name="Bhattacharya S.S."/>
            <person name="Shirouzu T."/>
            <person name="Yoshinaga Y."/>
            <person name="Martin F.M."/>
            <person name="Grigoriev I.V."/>
            <person name="Hibbett D.S."/>
        </authorList>
    </citation>
    <scope>NUCLEOTIDE SEQUENCE [LARGE SCALE GENOMIC DNA]</scope>
    <source>
        <strain evidence="10">CBS 109695</strain>
    </source>
</reference>
<evidence type="ECO:0000256" key="4">
    <source>
        <dbReference type="ARBA" id="ARBA00022806"/>
    </source>
</evidence>
<dbReference type="PANTHER" id="PTHR18934:SF109">
    <property type="entry name" value="ATP-DEPENDENT RNA HELICASE DHX15 HOMOLOG"/>
    <property type="match status" value="1"/>
</dbReference>
<keyword evidence="2" id="KW-0507">mRNA processing</keyword>
<feature type="coiled-coil region" evidence="7">
    <location>
        <begin position="44"/>
        <end position="75"/>
    </location>
</feature>
<keyword evidence="3" id="KW-0378">Hydrolase</keyword>
<dbReference type="GO" id="GO:0016787">
    <property type="term" value="F:hydrolase activity"/>
    <property type="evidence" value="ECO:0007669"/>
    <property type="project" value="UniProtKB-KW"/>
</dbReference>
<dbReference type="PANTHER" id="PTHR18934">
    <property type="entry name" value="ATP-DEPENDENT RNA HELICASE"/>
    <property type="match status" value="1"/>
</dbReference>
<evidence type="ECO:0000313" key="10">
    <source>
        <dbReference type="EMBL" id="KZP02861.1"/>
    </source>
</evidence>
<name>A0A167TEL8_9AGAM</name>
<feature type="non-terminal residue" evidence="10">
    <location>
        <position position="1"/>
    </location>
</feature>
<protein>
    <recommendedName>
        <fullName evidence="1">RNA helicase</fullName>
        <ecNumber evidence="1">3.6.4.13</ecNumber>
    </recommendedName>
</protein>
<evidence type="ECO:0000256" key="1">
    <source>
        <dbReference type="ARBA" id="ARBA00012552"/>
    </source>
</evidence>
<feature type="domain" description="DEAD-box helicase OB fold" evidence="9">
    <location>
        <begin position="82"/>
        <end position="159"/>
    </location>
</feature>
<dbReference type="InterPro" id="IPR011709">
    <property type="entry name" value="DEAD-box_helicase_OB_fold"/>
</dbReference>
<proteinExistence type="predicted"/>
<evidence type="ECO:0000256" key="8">
    <source>
        <dbReference type="SAM" id="MobiDB-lite"/>
    </source>
</evidence>
<keyword evidence="4" id="KW-0067">ATP-binding</keyword>
<gene>
    <name evidence="10" type="ORF">FIBSPDRAFT_769843</name>
</gene>
<dbReference type="EC" id="3.6.4.13" evidence="1"/>
<evidence type="ECO:0000259" key="9">
    <source>
        <dbReference type="Pfam" id="PF07717"/>
    </source>
</evidence>
<dbReference type="AlphaFoldDB" id="A0A167TEL8"/>
<keyword evidence="7" id="KW-0175">Coiled coil</keyword>
<comment type="catalytic activity">
    <reaction evidence="6">
        <text>ATP + H2O = ADP + phosphate + H(+)</text>
        <dbReference type="Rhea" id="RHEA:13065"/>
        <dbReference type="ChEBI" id="CHEBI:15377"/>
        <dbReference type="ChEBI" id="CHEBI:15378"/>
        <dbReference type="ChEBI" id="CHEBI:30616"/>
        <dbReference type="ChEBI" id="CHEBI:43474"/>
        <dbReference type="ChEBI" id="CHEBI:456216"/>
        <dbReference type="EC" id="3.6.4.13"/>
    </reaction>
</comment>
<organism evidence="10">
    <name type="scientific">Athelia psychrophila</name>
    <dbReference type="NCBI Taxonomy" id="1759441"/>
    <lineage>
        <taxon>Eukaryota</taxon>
        <taxon>Fungi</taxon>
        <taxon>Dikarya</taxon>
        <taxon>Basidiomycota</taxon>
        <taxon>Agaricomycotina</taxon>
        <taxon>Agaricomycetes</taxon>
        <taxon>Agaricomycetidae</taxon>
        <taxon>Atheliales</taxon>
        <taxon>Atheliaceae</taxon>
        <taxon>Athelia</taxon>
    </lineage>
</organism>
<dbReference type="GO" id="GO:0003724">
    <property type="term" value="F:RNA helicase activity"/>
    <property type="evidence" value="ECO:0007669"/>
    <property type="project" value="UniProtKB-EC"/>
</dbReference>
<dbReference type="OrthoDB" id="10253254at2759"/>
<dbReference type="GO" id="GO:0006397">
    <property type="term" value="P:mRNA processing"/>
    <property type="evidence" value="ECO:0007669"/>
    <property type="project" value="UniProtKB-KW"/>
</dbReference>
<sequence length="206" mass="23936">RKESDAAKALLTVPDGDHLTLLNVYNNYEQNKHDKNWTWTNYLSARALAQADNVRNQLQRTMERYEVELVSIQDERKLWLAVRQALVCGFFMQVAHKEGDKGNYLTVKDNQVVALHPSCGLDNQPEWVMFNEFVLTTRPYIRTVTDVRPEWLLEFATSYFDLSQFQDGETKRALQRIANKRAGKALGRVENSNDDSGRDKKKRKNK</sequence>
<dbReference type="Pfam" id="PF07717">
    <property type="entry name" value="OB_NTP_bind"/>
    <property type="match status" value="1"/>
</dbReference>
<accession>A0A167TEL8</accession>
<dbReference type="GO" id="GO:0005681">
    <property type="term" value="C:spliceosomal complex"/>
    <property type="evidence" value="ECO:0007669"/>
    <property type="project" value="TreeGrafter"/>
</dbReference>
<keyword evidence="4" id="KW-0347">Helicase</keyword>
<dbReference type="EMBL" id="KV418265">
    <property type="protein sequence ID" value="KZP02861.1"/>
    <property type="molecule type" value="Genomic_DNA"/>
</dbReference>
<keyword evidence="5" id="KW-0508">mRNA splicing</keyword>
<evidence type="ECO:0000256" key="5">
    <source>
        <dbReference type="ARBA" id="ARBA00023187"/>
    </source>
</evidence>